<keyword evidence="1" id="KW-0812">Transmembrane</keyword>
<keyword evidence="1" id="KW-0472">Membrane</keyword>
<feature type="transmembrane region" description="Helical" evidence="1">
    <location>
        <begin position="20"/>
        <end position="37"/>
    </location>
</feature>
<keyword evidence="3" id="KW-1185">Reference proteome</keyword>
<organism evidence="2 3">
    <name type="scientific">Pseudocercospora musae</name>
    <dbReference type="NCBI Taxonomy" id="113226"/>
    <lineage>
        <taxon>Eukaryota</taxon>
        <taxon>Fungi</taxon>
        <taxon>Dikarya</taxon>
        <taxon>Ascomycota</taxon>
        <taxon>Pezizomycotina</taxon>
        <taxon>Dothideomycetes</taxon>
        <taxon>Dothideomycetidae</taxon>
        <taxon>Mycosphaerellales</taxon>
        <taxon>Mycosphaerellaceae</taxon>
        <taxon>Pseudocercospora</taxon>
    </lineage>
</organism>
<evidence type="ECO:0000256" key="1">
    <source>
        <dbReference type="SAM" id="Phobius"/>
    </source>
</evidence>
<name>A0A139IRW0_9PEZI</name>
<evidence type="ECO:0000313" key="2">
    <source>
        <dbReference type="EMBL" id="KXT17479.1"/>
    </source>
</evidence>
<dbReference type="EMBL" id="LFZO01000020">
    <property type="protein sequence ID" value="KXT17479.1"/>
    <property type="molecule type" value="Genomic_DNA"/>
</dbReference>
<gene>
    <name evidence="2" type="ORF">AC579_5693</name>
</gene>
<evidence type="ECO:0000313" key="3">
    <source>
        <dbReference type="Proteomes" id="UP000073492"/>
    </source>
</evidence>
<dbReference type="AlphaFoldDB" id="A0A139IRW0"/>
<keyword evidence="1" id="KW-1133">Transmembrane helix</keyword>
<comment type="caution">
    <text evidence="2">The sequence shown here is derived from an EMBL/GenBank/DDBJ whole genome shotgun (WGS) entry which is preliminary data.</text>
</comment>
<reference evidence="2 3" key="1">
    <citation type="submission" date="2015-07" db="EMBL/GenBank/DDBJ databases">
        <title>Comparative genomics of the Sigatoka disease complex on banana suggests a link between parallel evolutionary changes in Pseudocercospora fijiensis and Pseudocercospora eumusae and increased virulence on the banana host.</title>
        <authorList>
            <person name="Chang T.-C."/>
            <person name="Salvucci A."/>
            <person name="Crous P.W."/>
            <person name="Stergiopoulos I."/>
        </authorList>
    </citation>
    <scope>NUCLEOTIDE SEQUENCE [LARGE SCALE GENOMIC DNA]</scope>
    <source>
        <strain evidence="2 3">CBS 116634</strain>
    </source>
</reference>
<dbReference type="Proteomes" id="UP000073492">
    <property type="component" value="Unassembled WGS sequence"/>
</dbReference>
<protein>
    <submittedName>
        <fullName evidence="2">Uncharacterized protein</fullName>
    </submittedName>
</protein>
<sequence length="98" mass="11100">MAGSALHPEPLKDGVIATKAQAIGLAIAVAMLIQILMKQKYYSAWDAATCVVWSRWAQDGRDIPDRDDHVEYGIKWIYKVLSLEELETWHLEGLEVNF</sequence>
<proteinExistence type="predicted"/>
<accession>A0A139IRW0</accession>